<name>A0ABS8T800_DATST</name>
<comment type="caution">
    <text evidence="1">The sequence shown here is derived from an EMBL/GenBank/DDBJ whole genome shotgun (WGS) entry which is preliminary data.</text>
</comment>
<organism evidence="1 2">
    <name type="scientific">Datura stramonium</name>
    <name type="common">Jimsonweed</name>
    <name type="synonym">Common thornapple</name>
    <dbReference type="NCBI Taxonomy" id="4076"/>
    <lineage>
        <taxon>Eukaryota</taxon>
        <taxon>Viridiplantae</taxon>
        <taxon>Streptophyta</taxon>
        <taxon>Embryophyta</taxon>
        <taxon>Tracheophyta</taxon>
        <taxon>Spermatophyta</taxon>
        <taxon>Magnoliopsida</taxon>
        <taxon>eudicotyledons</taxon>
        <taxon>Gunneridae</taxon>
        <taxon>Pentapetalae</taxon>
        <taxon>asterids</taxon>
        <taxon>lamiids</taxon>
        <taxon>Solanales</taxon>
        <taxon>Solanaceae</taxon>
        <taxon>Solanoideae</taxon>
        <taxon>Datureae</taxon>
        <taxon>Datura</taxon>
    </lineage>
</organism>
<evidence type="ECO:0000313" key="2">
    <source>
        <dbReference type="Proteomes" id="UP000823775"/>
    </source>
</evidence>
<evidence type="ECO:0000313" key="1">
    <source>
        <dbReference type="EMBL" id="MCD7466719.1"/>
    </source>
</evidence>
<keyword evidence="2" id="KW-1185">Reference proteome</keyword>
<reference evidence="1 2" key="1">
    <citation type="journal article" date="2021" name="BMC Genomics">
        <title>Datura genome reveals duplications of psychoactive alkaloid biosynthetic genes and high mutation rate following tissue culture.</title>
        <authorList>
            <person name="Rajewski A."/>
            <person name="Carter-House D."/>
            <person name="Stajich J."/>
            <person name="Litt A."/>
        </authorList>
    </citation>
    <scope>NUCLEOTIDE SEQUENCE [LARGE SCALE GENOMIC DNA]</scope>
    <source>
        <strain evidence="1">AR-01</strain>
    </source>
</reference>
<dbReference type="EMBL" id="JACEIK010001169">
    <property type="protein sequence ID" value="MCD7466719.1"/>
    <property type="molecule type" value="Genomic_DNA"/>
</dbReference>
<feature type="non-terminal residue" evidence="1">
    <location>
        <position position="1"/>
    </location>
</feature>
<gene>
    <name evidence="1" type="ORF">HAX54_003682</name>
</gene>
<accession>A0ABS8T800</accession>
<proteinExistence type="predicted"/>
<dbReference type="Proteomes" id="UP000823775">
    <property type="component" value="Unassembled WGS sequence"/>
</dbReference>
<sequence length="140" mass="15589">ELARVNLETTPSQIDHIITPDLTINPTMEMDNSAAGLPGVSKKLVLSPKTPIEDVNQILNDSTNGTVQLLNVETILEHKQVESVIKENDGEQIIDTWTNLFKRNRVATNSMSLFYIPSILVDGETMDQLVEADMRIEADK</sequence>
<protein>
    <submittedName>
        <fullName evidence="1">Uncharacterized protein</fullName>
    </submittedName>
</protein>